<keyword evidence="5 7" id="KW-0808">Transferase</keyword>
<evidence type="ECO:0000256" key="1">
    <source>
        <dbReference type="ARBA" id="ARBA00004689"/>
    </source>
</evidence>
<keyword evidence="4" id="KW-0028">Amino-acid biosynthesis</keyword>
<dbReference type="InterPro" id="IPR050073">
    <property type="entry name" value="2-IPM_HCS-like"/>
</dbReference>
<comment type="pathway">
    <text evidence="1">Amino-acid biosynthesis; L-leucine biosynthesis; L-leucine from 3-methyl-2-oxobutanoate: step 1/4.</text>
</comment>
<dbReference type="GO" id="GO:0010177">
    <property type="term" value="F:methylthioalkylmalate synthase activity"/>
    <property type="evidence" value="ECO:0007669"/>
    <property type="project" value="UniProtKB-ARBA"/>
</dbReference>
<dbReference type="EC" id="2.3.3.13" evidence="2"/>
<comment type="caution">
    <text evidence="10">The sequence shown here is derived from an EMBL/GenBank/DDBJ whole genome shotgun (WGS) entry which is preliminary data.</text>
</comment>
<dbReference type="OrthoDB" id="418791at2759"/>
<dbReference type="Pfam" id="PF22617">
    <property type="entry name" value="HCS_D2"/>
    <property type="match status" value="1"/>
</dbReference>
<dbReference type="InterPro" id="IPR000891">
    <property type="entry name" value="PYR_CT"/>
</dbReference>
<dbReference type="InterPro" id="IPR013785">
    <property type="entry name" value="Aldolase_TIM"/>
</dbReference>
<dbReference type="PANTHER" id="PTHR10277">
    <property type="entry name" value="HOMOCITRATE SYNTHASE-RELATED"/>
    <property type="match status" value="1"/>
</dbReference>
<evidence type="ECO:0000256" key="4">
    <source>
        <dbReference type="ARBA" id="ARBA00022605"/>
    </source>
</evidence>
<protein>
    <recommendedName>
        <fullName evidence="2">2-isopropylmalate synthase</fullName>
        <ecNumber evidence="2">2.3.3.13</ecNumber>
    </recommendedName>
</protein>
<evidence type="ECO:0000256" key="7">
    <source>
        <dbReference type="RuleBase" id="RU003523"/>
    </source>
</evidence>
<dbReference type="PROSITE" id="PS00816">
    <property type="entry name" value="AIPM_HOMOCIT_SYNTH_2"/>
    <property type="match status" value="1"/>
</dbReference>
<dbReference type="InterPro" id="IPR002034">
    <property type="entry name" value="AIPM/Hcit_synth_CS"/>
</dbReference>
<dbReference type="Pfam" id="PF00682">
    <property type="entry name" value="HMGL-like"/>
    <property type="match status" value="1"/>
</dbReference>
<evidence type="ECO:0000313" key="11">
    <source>
        <dbReference type="Proteomes" id="UP001150569"/>
    </source>
</evidence>
<accession>A0A9W8AAC0</accession>
<proteinExistence type="inferred from homology"/>
<dbReference type="FunFam" id="3.20.20.70:FF:000010">
    <property type="entry name" value="2-isopropylmalate synthase"/>
    <property type="match status" value="1"/>
</dbReference>
<reference evidence="10" key="1">
    <citation type="submission" date="2022-07" db="EMBL/GenBank/DDBJ databases">
        <title>Phylogenomic reconstructions and comparative analyses of Kickxellomycotina fungi.</title>
        <authorList>
            <person name="Reynolds N.K."/>
            <person name="Stajich J.E."/>
            <person name="Barry K."/>
            <person name="Grigoriev I.V."/>
            <person name="Crous P."/>
            <person name="Smith M.E."/>
        </authorList>
    </citation>
    <scope>NUCLEOTIDE SEQUENCE</scope>
    <source>
        <strain evidence="10">RSA 861</strain>
    </source>
</reference>
<evidence type="ECO:0000256" key="2">
    <source>
        <dbReference type="ARBA" id="ARBA00012973"/>
    </source>
</evidence>
<dbReference type="PROSITE" id="PS00815">
    <property type="entry name" value="AIPM_HOMOCIT_SYNTH_1"/>
    <property type="match status" value="1"/>
</dbReference>
<comment type="similarity">
    <text evidence="7">Belongs to the alpha-IPM synthase/homocitrate synthase family.</text>
</comment>
<gene>
    <name evidence="10" type="primary">LEU4_4</name>
    <name evidence="10" type="ORF">IWQ60_003688</name>
</gene>
<evidence type="ECO:0000259" key="9">
    <source>
        <dbReference type="PROSITE" id="PS50991"/>
    </source>
</evidence>
<sequence length="422" mass="46537">MLGTNGLSTPAAQSGNGTALTNGHGSLRTIYFSDTSLRDGEQAPGVNFSLDKKVAIARELSKMGIDEIDASFPVSSASSFEACQRIAREVGPLMEGRQHIGKPVMVTALTRPIEYDIDRTYEAIKDAPRFAIRLFIATSDIHLEHKLRITREKCLEMIDHGTRYALRYTPHVTLCSEDSARSDPEFLCRAFQTAIDAGADTVYLSDTVGSCIPAEFYRIVKYCVDHTAHDPQRVRWGVHTHNDLGLGVANILAGIEAGATIIDSTMAGIGERAGNAAIEEIAMILTTHPEHYQARHNLHTRDFTRLCRMVVELGGTTMAPNKPIVGQNVFRHTSGIHQHGLLRNRSTYEYLDPEMVGATSDGLILSKLSGRSAFQARLERLKVDHLDLSPDRLNILFAKFKILAEDRTEVTDADLIKLVDQA</sequence>
<organism evidence="10 11">
    <name type="scientific">Tieghemiomyces parasiticus</name>
    <dbReference type="NCBI Taxonomy" id="78921"/>
    <lineage>
        <taxon>Eukaryota</taxon>
        <taxon>Fungi</taxon>
        <taxon>Fungi incertae sedis</taxon>
        <taxon>Zoopagomycota</taxon>
        <taxon>Kickxellomycotina</taxon>
        <taxon>Dimargaritomycetes</taxon>
        <taxon>Dimargaritales</taxon>
        <taxon>Dimargaritaceae</taxon>
        <taxon>Tieghemiomyces</taxon>
    </lineage>
</organism>
<dbReference type="FunFam" id="1.10.238.260:FF:000001">
    <property type="entry name" value="2-isopropylmalate synthase"/>
    <property type="match status" value="1"/>
</dbReference>
<dbReference type="EMBL" id="JANBPT010000162">
    <property type="protein sequence ID" value="KAJ1926572.1"/>
    <property type="molecule type" value="Genomic_DNA"/>
</dbReference>
<dbReference type="Proteomes" id="UP001150569">
    <property type="component" value="Unassembled WGS sequence"/>
</dbReference>
<evidence type="ECO:0000256" key="6">
    <source>
        <dbReference type="ARBA" id="ARBA00023304"/>
    </source>
</evidence>
<name>A0A9W8AAC0_9FUNG</name>
<evidence type="ECO:0000313" key="10">
    <source>
        <dbReference type="EMBL" id="KAJ1926572.1"/>
    </source>
</evidence>
<dbReference type="AlphaFoldDB" id="A0A9W8AAC0"/>
<dbReference type="GO" id="GO:0009098">
    <property type="term" value="P:L-leucine biosynthetic process"/>
    <property type="evidence" value="ECO:0007669"/>
    <property type="project" value="UniProtKB-KW"/>
</dbReference>
<keyword evidence="11" id="KW-1185">Reference proteome</keyword>
<keyword evidence="3" id="KW-0432">Leucine biosynthesis</keyword>
<dbReference type="PANTHER" id="PTHR10277:SF9">
    <property type="entry name" value="2-ISOPROPYLMALATE SYNTHASE 1, CHLOROPLASTIC-RELATED"/>
    <property type="match status" value="1"/>
</dbReference>
<feature type="region of interest" description="Disordered" evidence="8">
    <location>
        <begin position="1"/>
        <end position="20"/>
    </location>
</feature>
<dbReference type="InterPro" id="IPR054691">
    <property type="entry name" value="LeuA/HCS_post-cat"/>
</dbReference>
<dbReference type="GO" id="GO:0003852">
    <property type="term" value="F:2-isopropylmalate synthase activity"/>
    <property type="evidence" value="ECO:0007669"/>
    <property type="project" value="UniProtKB-EC"/>
</dbReference>
<dbReference type="SUPFAM" id="SSF51569">
    <property type="entry name" value="Aldolase"/>
    <property type="match status" value="1"/>
</dbReference>
<keyword evidence="10" id="KW-0012">Acyltransferase</keyword>
<evidence type="ECO:0000256" key="5">
    <source>
        <dbReference type="ARBA" id="ARBA00022679"/>
    </source>
</evidence>
<keyword evidence="6" id="KW-0100">Branched-chain amino acid biosynthesis</keyword>
<feature type="domain" description="Pyruvate carboxyltransferase" evidence="9">
    <location>
        <begin position="30"/>
        <end position="302"/>
    </location>
</feature>
<evidence type="ECO:0000256" key="8">
    <source>
        <dbReference type="SAM" id="MobiDB-lite"/>
    </source>
</evidence>
<dbReference type="Gene3D" id="3.20.20.70">
    <property type="entry name" value="Aldolase class I"/>
    <property type="match status" value="1"/>
</dbReference>
<dbReference type="PROSITE" id="PS50991">
    <property type="entry name" value="PYR_CT"/>
    <property type="match status" value="1"/>
</dbReference>
<evidence type="ECO:0000256" key="3">
    <source>
        <dbReference type="ARBA" id="ARBA00022430"/>
    </source>
</evidence>
<dbReference type="Gene3D" id="1.10.238.260">
    <property type="match status" value="1"/>
</dbReference>